<feature type="compositionally biased region" description="Pro residues" evidence="1">
    <location>
        <begin position="431"/>
        <end position="470"/>
    </location>
</feature>
<dbReference type="SUPFAM" id="SSF47592">
    <property type="entry name" value="SWIB/MDM2 domain"/>
    <property type="match status" value="1"/>
</dbReference>
<feature type="compositionally biased region" description="Pro residues" evidence="1">
    <location>
        <begin position="514"/>
        <end position="531"/>
    </location>
</feature>
<gene>
    <name evidence="2" type="ORF">PAPYR_855</name>
</gene>
<organism evidence="2 3">
    <name type="scientific">Paratrimastix pyriformis</name>
    <dbReference type="NCBI Taxonomy" id="342808"/>
    <lineage>
        <taxon>Eukaryota</taxon>
        <taxon>Metamonada</taxon>
        <taxon>Preaxostyla</taxon>
        <taxon>Paratrimastigidae</taxon>
        <taxon>Paratrimastix</taxon>
    </lineage>
</organism>
<proteinExistence type="predicted"/>
<evidence type="ECO:0000313" key="3">
    <source>
        <dbReference type="Proteomes" id="UP001141327"/>
    </source>
</evidence>
<dbReference type="Gene3D" id="1.10.245.10">
    <property type="entry name" value="SWIB/MDM2 domain"/>
    <property type="match status" value="1"/>
</dbReference>
<dbReference type="Proteomes" id="UP001141327">
    <property type="component" value="Unassembled WGS sequence"/>
</dbReference>
<feature type="region of interest" description="Disordered" evidence="1">
    <location>
        <begin position="422"/>
        <end position="565"/>
    </location>
</feature>
<dbReference type="EMBL" id="JAPMOS010000003">
    <property type="protein sequence ID" value="KAJ4462265.1"/>
    <property type="molecule type" value="Genomic_DNA"/>
</dbReference>
<dbReference type="InterPro" id="IPR036885">
    <property type="entry name" value="SWIB_MDM2_dom_sf"/>
</dbReference>
<comment type="caution">
    <text evidence="2">The sequence shown here is derived from an EMBL/GenBank/DDBJ whole genome shotgun (WGS) entry which is preliminary data.</text>
</comment>
<accession>A0ABQ8USZ5</accession>
<keyword evidence="3" id="KW-1185">Reference proteome</keyword>
<sequence length="565" mass="61137">MNLPLLQRRDFTEFVDQSLILKQLFSFEKKIDLVMAKQQLSLPRLGDDLIRELKTIHLSVYNTYANQPGFPSPADVPGQTPSWTLHIRGTISDSVSFTKAWLILTWVLLGGAVQVEGSAGQPSFTSLVERLMVQWVRDDQEGLQAGPSADSLVEWVRPALYTDTDGFQITRTGQTPLTARCTWPSARASTSSPQLSAPAAAPTRGGLQAAGASALMRYIKERGLCSPDDPAVIAPDPALARLWEMAADLPQTLACLPRVIERHLLPLDPLEITYRIRLTPEGDASEDCYQLHFETDAAPATNPFSRPQEALGAATSPALQQSARQLQSLTQSLARTNAMMGEVFQHIQTLTKRREYLLAFAADPARFLAEAVDAQAHDFKLAQGALYHTARAEREGSVFYQPWVFDAVSRYLARAQRLQQAQAQASAAPDQPAPDAAPPLAAHPPPIVPAPSPQQQPQPTLTPPAMPPPSHQQSQQQPQPPFPGAAASGRYSASPGPGQPPMFYTPSFYMATPPASPAGPYLPPRPSPPPSAAAFPPSAAPTPTPPLGSIQGYPQNRAPPTHYGR</sequence>
<evidence type="ECO:0000256" key="1">
    <source>
        <dbReference type="SAM" id="MobiDB-lite"/>
    </source>
</evidence>
<reference evidence="2" key="1">
    <citation type="journal article" date="2022" name="bioRxiv">
        <title>Genomics of Preaxostyla Flagellates Illuminates Evolutionary Transitions and the Path Towards Mitochondrial Loss.</title>
        <authorList>
            <person name="Novak L.V.F."/>
            <person name="Treitli S.C."/>
            <person name="Pyrih J."/>
            <person name="Halakuc P."/>
            <person name="Pipaliya S.V."/>
            <person name="Vacek V."/>
            <person name="Brzon O."/>
            <person name="Soukal P."/>
            <person name="Eme L."/>
            <person name="Dacks J.B."/>
            <person name="Karnkowska A."/>
            <person name="Elias M."/>
            <person name="Hampl V."/>
        </authorList>
    </citation>
    <scope>NUCLEOTIDE SEQUENCE</scope>
    <source>
        <strain evidence="2">RCP-MX</strain>
    </source>
</reference>
<evidence type="ECO:0000313" key="2">
    <source>
        <dbReference type="EMBL" id="KAJ4462265.1"/>
    </source>
</evidence>
<name>A0ABQ8USZ5_9EUKA</name>
<protein>
    <submittedName>
        <fullName evidence="2">SWI/SNF-related matrix-associated actin-dependent regulator</fullName>
    </submittedName>
</protein>